<evidence type="ECO:0000313" key="2">
    <source>
        <dbReference type="Proteomes" id="UP001446205"/>
    </source>
</evidence>
<reference evidence="1 2" key="1">
    <citation type="submission" date="2024-04" db="EMBL/GenBank/DDBJ databases">
        <authorList>
            <person name="Abashina T."/>
            <person name="Shaikin A."/>
        </authorList>
    </citation>
    <scope>NUCLEOTIDE SEQUENCE [LARGE SCALE GENOMIC DNA]</scope>
    <source>
        <strain evidence="1 2">AAFK</strain>
    </source>
</reference>
<dbReference type="RefSeq" id="WP_341370598.1">
    <property type="nucleotide sequence ID" value="NZ_JBBPCO010000006.1"/>
</dbReference>
<dbReference type="SUPFAM" id="SSF47598">
    <property type="entry name" value="Ribbon-helix-helix"/>
    <property type="match status" value="1"/>
</dbReference>
<comment type="caution">
    <text evidence="1">The sequence shown here is derived from an EMBL/GenBank/DDBJ whole genome shotgun (WGS) entry which is preliminary data.</text>
</comment>
<dbReference type="InterPro" id="IPR008651">
    <property type="entry name" value="Uncharacterised_HicB"/>
</dbReference>
<name>A0ABU9D7N7_9PROT</name>
<protein>
    <submittedName>
        <fullName evidence="1">Type II toxin-antitoxin system HicB family antitoxin</fullName>
    </submittedName>
</protein>
<dbReference type="Pfam" id="PF05534">
    <property type="entry name" value="HicB"/>
    <property type="match status" value="1"/>
</dbReference>
<keyword evidence="2" id="KW-1185">Reference proteome</keyword>
<evidence type="ECO:0000313" key="1">
    <source>
        <dbReference type="EMBL" id="MEK8089541.1"/>
    </source>
</evidence>
<sequence length="110" mass="12030">MNNMSYRGYTARVEVDTDDEILVGRVLGLRDVIGFHGRNVEELRQAFHEAVDNYLAACEQLGQAPERPASGRVMLRIPPEVHASALIAAQAAGKSLNQWAADVLQKASRG</sequence>
<dbReference type="EMBL" id="JBBPCO010000006">
    <property type="protein sequence ID" value="MEK8089541.1"/>
    <property type="molecule type" value="Genomic_DNA"/>
</dbReference>
<dbReference type="InterPro" id="IPR010985">
    <property type="entry name" value="Ribbon_hlx_hlx"/>
</dbReference>
<proteinExistence type="predicted"/>
<gene>
    <name evidence="1" type="ORF">WOB96_07155</name>
</gene>
<organism evidence="1 2">
    <name type="scientific">Thermithiobacillus plumbiphilus</name>
    <dbReference type="NCBI Taxonomy" id="1729899"/>
    <lineage>
        <taxon>Bacteria</taxon>
        <taxon>Pseudomonadati</taxon>
        <taxon>Pseudomonadota</taxon>
        <taxon>Acidithiobacillia</taxon>
        <taxon>Acidithiobacillales</taxon>
        <taxon>Thermithiobacillaceae</taxon>
        <taxon>Thermithiobacillus</taxon>
    </lineage>
</organism>
<accession>A0ABU9D7N7</accession>
<dbReference type="SUPFAM" id="SSF143100">
    <property type="entry name" value="TTHA1013/TTHA0281-like"/>
    <property type="match status" value="1"/>
</dbReference>
<dbReference type="Proteomes" id="UP001446205">
    <property type="component" value="Unassembled WGS sequence"/>
</dbReference>
<dbReference type="InterPro" id="IPR035069">
    <property type="entry name" value="TTHA1013/TTHA0281-like"/>
</dbReference>